<accession>A0ABQ8FBZ2</accession>
<gene>
    <name evidence="2" type="ORF">BASA50_005686</name>
</gene>
<keyword evidence="3" id="KW-1185">Reference proteome</keyword>
<dbReference type="Proteomes" id="UP001648503">
    <property type="component" value="Unassembled WGS sequence"/>
</dbReference>
<feature type="region of interest" description="Disordered" evidence="1">
    <location>
        <begin position="129"/>
        <end position="158"/>
    </location>
</feature>
<proteinExistence type="predicted"/>
<name>A0ABQ8FBZ2_9FUNG</name>
<comment type="caution">
    <text evidence="2">The sequence shown here is derived from an EMBL/GenBank/DDBJ whole genome shotgun (WGS) entry which is preliminary data.</text>
</comment>
<evidence type="ECO:0000313" key="3">
    <source>
        <dbReference type="Proteomes" id="UP001648503"/>
    </source>
</evidence>
<evidence type="ECO:0000256" key="1">
    <source>
        <dbReference type="SAM" id="MobiDB-lite"/>
    </source>
</evidence>
<sequence>MNTSSSDSTASTTTTGASELWLKLVSGHISVQQSALHALQSDIKRLPKADPRRALLVSATLWRAVVAFNHRSLHIMASQACLDMTTKGILDTKEIMLLLLTATPSVPAVAIPSWADFLVRLVQIQLSQSSQSRQPPPTPLIQSASTTDPDRDPMNSLPDFQSPYKTDGIHIHPYIVAISKCPDMSQHIILAFCSDLEWLLTDNSNSAVTSDQSLIMQLMAHLPFIHYAMSISLHQPKPLPDLQRNLIDALLSIMQCIPPTFVVSGRYLSDIFMNHLAEFSHITQELVFTRVHRIWERNENMVDRSSIIQLLLDCVVQHWSKFRRVPCKTFAFLCAIVKAKTPFRIHSDWASILAVGSYILLSAFDSSTVLDIERLISCVFHCMDVHDSTLDPMFLSLLLPLHAISQVAGNLRSYHTCNDKSDISSLFESIMNRVCHRSPGINSNKLVDEVDTDRIIFELQAAQVSANSVEYSQIIGFAIHSLTQTDPTLYCHTDTIPELSFLVLGAGLFNPTLDIRRMSLLYLADAIKDSHKSYLLKLFSAIIYILKGEKEPELVQMIVEKSIPMVAACNDPFVASASIRFALSSLSGSNLGTIVELTGLKSLIEIWNTQPRIWTHVKTYLFQWLHRFRDSCSGGRKKTVEELNIFQEIEISVIRTVRLLSKQKPEQCGYDLLPLIINYLHISFSSTQGRAIALASISQAISDGISTPLAAWNVVMQKFVTTIKPDCDIVIIESLCRYYATVGEKMQLSEQYIAFSSEILCVHLVPLTLHEAPSVQSAAFQALSAFPPSDIYPLLSHPMDFLSGQLESASLLSGVDTLFCRLIEHECNTMRRPVFKGLASTEGALVSSSAHDVRGDAQTTMRSRVKNMSCVLTEMYETGKFSSAARGGLAFATLFSPEKHDYTERILNFSKISSSQLSFYQISSSAVKDMVTTDFFLAKFEAVDAWRMFWRTSFGHTRRHTSDPDTEILPLEATESMFELLVDQKIDEQLQSNKAPAVISNLVLSVTGALLAAHDMSFISASNKATSFVDHCFNLMDTKHTRPDVISTLLVALSALPLVIHLNDDKRLERIIETMYIYSHQPATLDEEQIVSLTADVGLAKIIHHILSSSTFLTQRGINAIVLRYIEAFDASLPWNIGLAMGWSGLASSSIAGDMIEIIGTSKMDHISTSAMSRINMYMKLALASKISQQDETLFIASLWILSATLPYVPSIITGDEYLVSLDQFLKRIQKEKKMDQAIPHVLLAYNREFVRIQGSFSDDGQLAISELLNQSLLLCQSNSNSPIERQASLLALGPLLGLDYSFELDARPSTLNLSRSFEAVEILHCLLVSRDDSKVLRLCGWVVGLILWTIGCALDSDGTHTVGRREPRHYHRLNSSSCFLRALHDQLVESVSKKDVRLSLQLVRVFSNVNAALPMADWSGLLTDLLDLHVSMRAPVLSLIRHQALRAPSKGFANVFIHQMGLISASVCTTSDDTSDFGNEFLTYVCSADSITTLLQLGGVSNQAVAARASIEPVVSVSKVVDILKHVLQRFFVDVDDTCYDEAAECVMDTIRMSLPMESSRSPLHRDISRLALQMLNESTESVCTDTRARTLCHLVACVLTDSSCADLLVRQLDTYSANVTQRQFWVLGAVGFLSSSPSLVSRSNTRFIAAIRNAFSEGSADTLTACVHSLLSMVAMKTDVGVVLIVEWMSKILDVAILLVSSSSSLSEHARSSIDAVCAIWDYAIVGLVSLGWGSLRASTIQARPSAQPQNGDSKITGSLDLVLVPLEHWPLMRYESAHLLRGLLCEWQNGVDASDNTASAGVLKRLLSLRDCIEGGGSPRTLVTSKESSIESVQTLADQICHFMSRLSVQPRPLHMGCQR</sequence>
<dbReference type="EMBL" id="JAFCIX010000294">
    <property type="protein sequence ID" value="KAH6595605.1"/>
    <property type="molecule type" value="Genomic_DNA"/>
</dbReference>
<evidence type="ECO:0008006" key="4">
    <source>
        <dbReference type="Google" id="ProtNLM"/>
    </source>
</evidence>
<reference evidence="2 3" key="1">
    <citation type="submission" date="2021-02" db="EMBL/GenBank/DDBJ databases">
        <title>Variation within the Batrachochytrium salamandrivorans European outbreak.</title>
        <authorList>
            <person name="Kelly M."/>
            <person name="Pasmans F."/>
            <person name="Shea T.P."/>
            <person name="Munoz J.F."/>
            <person name="Carranza S."/>
            <person name="Cuomo C.A."/>
            <person name="Martel A."/>
        </authorList>
    </citation>
    <scope>NUCLEOTIDE SEQUENCE [LARGE SCALE GENOMIC DNA]</scope>
    <source>
        <strain evidence="2 3">AMFP18/2</strain>
    </source>
</reference>
<protein>
    <recommendedName>
        <fullName evidence="4">DUF3730 domain-containing protein</fullName>
    </recommendedName>
</protein>
<evidence type="ECO:0000313" key="2">
    <source>
        <dbReference type="EMBL" id="KAH6595605.1"/>
    </source>
</evidence>
<organism evidence="2 3">
    <name type="scientific">Batrachochytrium salamandrivorans</name>
    <dbReference type="NCBI Taxonomy" id="1357716"/>
    <lineage>
        <taxon>Eukaryota</taxon>
        <taxon>Fungi</taxon>
        <taxon>Fungi incertae sedis</taxon>
        <taxon>Chytridiomycota</taxon>
        <taxon>Chytridiomycota incertae sedis</taxon>
        <taxon>Chytridiomycetes</taxon>
        <taxon>Rhizophydiales</taxon>
        <taxon>Rhizophydiales incertae sedis</taxon>
        <taxon>Batrachochytrium</taxon>
    </lineage>
</organism>